<feature type="domain" description="U1-type" evidence="2">
    <location>
        <begin position="43"/>
        <end position="76"/>
    </location>
</feature>
<sequence>MSGPSSSPLLSGTKRKEPTRNAHDPSLQSQQQFHGSLGYEDKTQNLYREICQVSCSSPFNLKQLRGQNHAEKSRDLEFNDKAGKEGSSNQRQWCEMCEVSCPNEALLKLHFDGKKHKAKLQKLKISMQGGEDPHKKKWCQLCKLWCMNECAFKQHLEGKKHIIQMHAITKKEK</sequence>
<dbReference type="GO" id="GO:0008270">
    <property type="term" value="F:zinc ion binding"/>
    <property type="evidence" value="ECO:0007669"/>
    <property type="project" value="InterPro"/>
</dbReference>
<feature type="region of interest" description="Disordered" evidence="1">
    <location>
        <begin position="1"/>
        <end position="35"/>
    </location>
</feature>
<feature type="region of interest" description="Disordered" evidence="1">
    <location>
        <begin position="66"/>
        <end position="87"/>
    </location>
</feature>
<dbReference type="InterPro" id="IPR013087">
    <property type="entry name" value="Znf_C2H2_type"/>
</dbReference>
<organism evidence="3 4">
    <name type="scientific">Lupinus angustifolius</name>
    <name type="common">Narrow-leaved blue lupine</name>
    <dbReference type="NCBI Taxonomy" id="3871"/>
    <lineage>
        <taxon>Eukaryota</taxon>
        <taxon>Viridiplantae</taxon>
        <taxon>Streptophyta</taxon>
        <taxon>Embryophyta</taxon>
        <taxon>Tracheophyta</taxon>
        <taxon>Spermatophyta</taxon>
        <taxon>Magnoliopsida</taxon>
        <taxon>eudicotyledons</taxon>
        <taxon>Gunneridae</taxon>
        <taxon>Pentapetalae</taxon>
        <taxon>rosids</taxon>
        <taxon>fabids</taxon>
        <taxon>Fabales</taxon>
        <taxon>Fabaceae</taxon>
        <taxon>Papilionoideae</taxon>
        <taxon>50 kb inversion clade</taxon>
        <taxon>genistoids sensu lato</taxon>
        <taxon>core genistoids</taxon>
        <taxon>Genisteae</taxon>
        <taxon>Lupinus</taxon>
    </lineage>
</organism>
<reference evidence="3 4" key="1">
    <citation type="journal article" date="2017" name="Plant Biotechnol. J.">
        <title>A comprehensive draft genome sequence for lupin (Lupinus angustifolius), an emerging health food: insights into plant-microbe interactions and legume evolution.</title>
        <authorList>
            <person name="Hane J.K."/>
            <person name="Ming Y."/>
            <person name="Kamphuis L.G."/>
            <person name="Nelson M.N."/>
            <person name="Garg G."/>
            <person name="Atkins C.A."/>
            <person name="Bayer P.E."/>
            <person name="Bravo A."/>
            <person name="Bringans S."/>
            <person name="Cannon S."/>
            <person name="Edwards D."/>
            <person name="Foley R."/>
            <person name="Gao L.L."/>
            <person name="Harrison M.J."/>
            <person name="Huang W."/>
            <person name="Hurgobin B."/>
            <person name="Li S."/>
            <person name="Liu C.W."/>
            <person name="McGrath A."/>
            <person name="Morahan G."/>
            <person name="Murray J."/>
            <person name="Weller J."/>
            <person name="Jian J."/>
            <person name="Singh K.B."/>
        </authorList>
    </citation>
    <scope>NUCLEOTIDE SEQUENCE [LARGE SCALE GENOMIC DNA]</scope>
    <source>
        <strain evidence="4">cv. Tanjil</strain>
        <tissue evidence="3">Whole plant</tissue>
    </source>
</reference>
<gene>
    <name evidence="3" type="ORF">TanjilG_28870</name>
</gene>
<feature type="domain" description="U1-type" evidence="2">
    <location>
        <begin position="89"/>
        <end position="123"/>
    </location>
</feature>
<evidence type="ECO:0000256" key="1">
    <source>
        <dbReference type="SAM" id="MobiDB-lite"/>
    </source>
</evidence>
<dbReference type="Gramene" id="OIW05405">
    <property type="protein sequence ID" value="OIW05405"/>
    <property type="gene ID" value="TanjilG_28870"/>
</dbReference>
<dbReference type="InterPro" id="IPR036236">
    <property type="entry name" value="Znf_C2H2_sf"/>
</dbReference>
<dbReference type="PANTHER" id="PTHR47487">
    <property type="entry name" value="OS06G0651300 PROTEIN-RELATED"/>
    <property type="match status" value="1"/>
</dbReference>
<evidence type="ECO:0000259" key="2">
    <source>
        <dbReference type="SMART" id="SM00451"/>
    </source>
</evidence>
<feature type="compositionally biased region" description="Basic and acidic residues" evidence="1">
    <location>
        <begin position="14"/>
        <end position="23"/>
    </location>
</feature>
<dbReference type="Proteomes" id="UP000188354">
    <property type="component" value="Chromosome LG09"/>
</dbReference>
<dbReference type="InterPro" id="IPR003604">
    <property type="entry name" value="Matrin/U1-like-C_Znf_C2H2"/>
</dbReference>
<feature type="compositionally biased region" description="Basic and acidic residues" evidence="1">
    <location>
        <begin position="68"/>
        <end position="84"/>
    </location>
</feature>
<dbReference type="Pfam" id="PF12874">
    <property type="entry name" value="zf-met"/>
    <property type="match status" value="2"/>
</dbReference>
<protein>
    <recommendedName>
        <fullName evidence="2">U1-type domain-containing protein</fullName>
    </recommendedName>
</protein>
<name>A0A4P1R964_LUPAN</name>
<dbReference type="EMBL" id="CM007369">
    <property type="protein sequence ID" value="OIW05405.1"/>
    <property type="molecule type" value="Genomic_DNA"/>
</dbReference>
<dbReference type="SMART" id="SM00451">
    <property type="entry name" value="ZnF_U1"/>
    <property type="match status" value="3"/>
</dbReference>
<dbReference type="Gene3D" id="3.30.160.60">
    <property type="entry name" value="Classic Zinc Finger"/>
    <property type="match status" value="2"/>
</dbReference>
<evidence type="ECO:0000313" key="4">
    <source>
        <dbReference type="Proteomes" id="UP000188354"/>
    </source>
</evidence>
<dbReference type="PANTHER" id="PTHR47487:SF8">
    <property type="entry name" value="OS08G0270900 PROTEIN"/>
    <property type="match status" value="1"/>
</dbReference>
<accession>A0A4P1R964</accession>
<evidence type="ECO:0000313" key="3">
    <source>
        <dbReference type="EMBL" id="OIW05405.1"/>
    </source>
</evidence>
<dbReference type="SUPFAM" id="SSF57667">
    <property type="entry name" value="beta-beta-alpha zinc fingers"/>
    <property type="match status" value="2"/>
</dbReference>
<feature type="compositionally biased region" description="Low complexity" evidence="1">
    <location>
        <begin position="1"/>
        <end position="12"/>
    </location>
</feature>
<proteinExistence type="predicted"/>
<dbReference type="GO" id="GO:0003676">
    <property type="term" value="F:nucleic acid binding"/>
    <property type="evidence" value="ECO:0007669"/>
    <property type="project" value="InterPro"/>
</dbReference>
<feature type="domain" description="U1-type" evidence="2">
    <location>
        <begin position="134"/>
        <end position="168"/>
    </location>
</feature>
<dbReference type="AlphaFoldDB" id="A0A4P1R964"/>
<keyword evidence="4" id="KW-1185">Reference proteome</keyword>